<dbReference type="Gene3D" id="3.30.499.10">
    <property type="entry name" value="Aconitase, domain 3"/>
    <property type="match status" value="2"/>
</dbReference>
<dbReference type="PROSITE" id="PS00450">
    <property type="entry name" value="ACONITASE_1"/>
    <property type="match status" value="1"/>
</dbReference>
<dbReference type="InterPro" id="IPR033941">
    <property type="entry name" value="IPMI_cat"/>
</dbReference>
<keyword evidence="2 9" id="KW-0004">4Fe-4S</keyword>
<name>A0A1F5A841_9BACT</name>
<evidence type="ECO:0000256" key="2">
    <source>
        <dbReference type="ARBA" id="ARBA00022485"/>
    </source>
</evidence>
<comment type="similarity">
    <text evidence="9">Belongs to the aconitase/IPM isomerase family. LeuC type 2 subfamily.</text>
</comment>
<keyword evidence="8 9" id="KW-0100">Branched-chain amino acid biosynthesis</keyword>
<evidence type="ECO:0000256" key="7">
    <source>
        <dbReference type="ARBA" id="ARBA00023239"/>
    </source>
</evidence>
<dbReference type="NCBIfam" id="TIGR02086">
    <property type="entry name" value="IPMI_arch"/>
    <property type="match status" value="1"/>
</dbReference>
<comment type="cofactor">
    <cofactor evidence="9">
        <name>[4Fe-4S] cluster</name>
        <dbReference type="ChEBI" id="CHEBI:49883"/>
    </cofactor>
    <text evidence="9">Binds 1 [4Fe-4S] cluster per subunit.</text>
</comment>
<dbReference type="NCBIfam" id="TIGR01343">
    <property type="entry name" value="hacA_fam"/>
    <property type="match status" value="1"/>
</dbReference>
<comment type="function">
    <text evidence="9">Catalyzes the isomerization between 2-isopropylmalate and 3-isopropylmalate, via the formation of 2-isopropylmaleate.</text>
</comment>
<dbReference type="GO" id="GO:0046872">
    <property type="term" value="F:metal ion binding"/>
    <property type="evidence" value="ECO:0007669"/>
    <property type="project" value="UniProtKB-KW"/>
</dbReference>
<feature type="binding site" evidence="9">
    <location>
        <position position="358"/>
    </location>
    <ligand>
        <name>[4Fe-4S] cluster</name>
        <dbReference type="ChEBI" id="CHEBI:49883"/>
    </ligand>
</feature>
<evidence type="ECO:0000313" key="12">
    <source>
        <dbReference type="Proteomes" id="UP000177701"/>
    </source>
</evidence>
<sequence length="419" mass="45399">MGKTFAEKMLALKSGKESVIAGEIVTVSPDLVMSHDNSAAIAKKFKQIGIDKVKHPEKIIIPLDHCVPAATEKYASNHKEIREFVREQKIENFYDINIGVCHQVLPEKGHILPGTMILGADSHTTTYGAFGAFSTGIGRSEVASIWATDEIWLRVPETIKINIEGEIPPGIYPKDIILYIIGDLGADGALYKAVEFSGKVIRDMDIGGRMTLCNMAVEMGAKIGYVEPDEKTIQWLAPRINKKYEIIKSDADAEYEKIINYDISDLEPQIACPHTVDNVKPVSKVAGAKIDQALIGTCTNGRLEDLKVASKILRGKKISSGVRLLIFPASMEVFAQAMELGILQKLVKSGAVIMNPGCGPCLGAHEGALAPGEVCLSTANRNFKGRMGCKEAEVYLASPATVAISSLYGEITDVRGDLK</sequence>
<comment type="pathway">
    <text evidence="9">Amino-acid biosynthesis; L-leucine biosynthesis; L-leucine from 3-methyl-2-oxobutanoate: step 2/4.</text>
</comment>
<dbReference type="HAMAP" id="MF_01027">
    <property type="entry name" value="LeuC_type2"/>
    <property type="match status" value="1"/>
</dbReference>
<reference evidence="11 12" key="1">
    <citation type="journal article" date="2016" name="Nat. Commun.">
        <title>Thousands of microbial genomes shed light on interconnected biogeochemical processes in an aquifer system.</title>
        <authorList>
            <person name="Anantharaman K."/>
            <person name="Brown C.T."/>
            <person name="Hug L.A."/>
            <person name="Sharon I."/>
            <person name="Castelle C.J."/>
            <person name="Probst A.J."/>
            <person name="Thomas B.C."/>
            <person name="Singh A."/>
            <person name="Wilkins M.J."/>
            <person name="Karaoz U."/>
            <person name="Brodie E.L."/>
            <person name="Williams K.H."/>
            <person name="Hubbard S.S."/>
            <person name="Banfield J.F."/>
        </authorList>
    </citation>
    <scope>NUCLEOTIDE SEQUENCE [LARGE SCALE GENOMIC DNA]</scope>
</reference>
<dbReference type="EC" id="4.2.1.33" evidence="9"/>
<evidence type="ECO:0000256" key="1">
    <source>
        <dbReference type="ARBA" id="ARBA00022430"/>
    </source>
</evidence>
<dbReference type="PANTHER" id="PTHR43822">
    <property type="entry name" value="HOMOACONITASE, MITOCHONDRIAL-RELATED"/>
    <property type="match status" value="1"/>
</dbReference>
<evidence type="ECO:0000256" key="8">
    <source>
        <dbReference type="ARBA" id="ARBA00023304"/>
    </source>
</evidence>
<dbReference type="InterPro" id="IPR001030">
    <property type="entry name" value="Acoase/IPM_deHydtase_lsu_aba"/>
</dbReference>
<dbReference type="EMBL" id="MEYH01000083">
    <property type="protein sequence ID" value="OGD14488.1"/>
    <property type="molecule type" value="Genomic_DNA"/>
</dbReference>
<keyword evidence="5 9" id="KW-0408">Iron</keyword>
<dbReference type="InterPro" id="IPR018136">
    <property type="entry name" value="Aconitase_4Fe-4S_BS"/>
</dbReference>
<keyword evidence="7 9" id="KW-0456">Lyase</keyword>
<comment type="caution">
    <text evidence="11">The sequence shown here is derived from an EMBL/GenBank/DDBJ whole genome shotgun (WGS) entry which is preliminary data.</text>
</comment>
<dbReference type="GO" id="GO:0009098">
    <property type="term" value="P:L-leucine biosynthetic process"/>
    <property type="evidence" value="ECO:0007669"/>
    <property type="project" value="UniProtKB-UniRule"/>
</dbReference>
<accession>A0A1F5A841</accession>
<dbReference type="PANTHER" id="PTHR43822:SF22">
    <property type="entry name" value="ISOPROPYLMALATE_CITRAMALATE ISOMERASE LARGE SUBUNIT"/>
    <property type="match status" value="1"/>
</dbReference>
<dbReference type="CDD" id="cd01583">
    <property type="entry name" value="IPMI"/>
    <property type="match status" value="1"/>
</dbReference>
<evidence type="ECO:0000313" key="11">
    <source>
        <dbReference type="EMBL" id="OGD14488.1"/>
    </source>
</evidence>
<keyword evidence="6 9" id="KW-0411">Iron-sulfur</keyword>
<dbReference type="AlphaFoldDB" id="A0A1F5A841"/>
<dbReference type="Pfam" id="PF00330">
    <property type="entry name" value="Aconitase"/>
    <property type="match status" value="1"/>
</dbReference>
<evidence type="ECO:0000256" key="3">
    <source>
        <dbReference type="ARBA" id="ARBA00022605"/>
    </source>
</evidence>
<protein>
    <recommendedName>
        <fullName evidence="9">3-isopropylmalate dehydratase large subunit</fullName>
        <ecNumber evidence="9">4.2.1.33</ecNumber>
    </recommendedName>
    <alternativeName>
        <fullName evidence="9">Alpha-IPM isomerase</fullName>
        <shortName evidence="9">IPMI</shortName>
    </alternativeName>
    <alternativeName>
        <fullName evidence="9">Isopropylmalate isomerase</fullName>
    </alternativeName>
</protein>
<gene>
    <name evidence="9" type="primary">leuC</name>
    <name evidence="11" type="ORF">A2V47_05225</name>
</gene>
<feature type="binding site" evidence="9">
    <location>
        <position position="298"/>
    </location>
    <ligand>
        <name>[4Fe-4S] cluster</name>
        <dbReference type="ChEBI" id="CHEBI:49883"/>
    </ligand>
</feature>
<feature type="domain" description="Aconitase/3-isopropylmalate dehydratase large subunit alpha/beta/alpha" evidence="10">
    <location>
        <begin position="22"/>
        <end position="285"/>
    </location>
</feature>
<dbReference type="UniPathway" id="UPA00048">
    <property type="reaction ID" value="UER00071"/>
</dbReference>
<organism evidence="11 12">
    <name type="scientific">Candidatus Sediminicultor quintus</name>
    <dbReference type="NCBI Taxonomy" id="1797291"/>
    <lineage>
        <taxon>Bacteria</taxon>
        <taxon>Pseudomonadati</taxon>
        <taxon>Atribacterota</taxon>
        <taxon>Candidatus Phoenicimicrobiia</taxon>
        <taxon>Candidatus Pheonicimicrobiales</taxon>
        <taxon>Candidatus Phoenicimicrobiaceae</taxon>
        <taxon>Candidatus Sediminicultor</taxon>
    </lineage>
</organism>
<comment type="catalytic activity">
    <reaction evidence="9">
        <text>(2R,3S)-3-isopropylmalate = (2S)-2-isopropylmalate</text>
        <dbReference type="Rhea" id="RHEA:32287"/>
        <dbReference type="ChEBI" id="CHEBI:1178"/>
        <dbReference type="ChEBI" id="CHEBI:35121"/>
        <dbReference type="EC" id="4.2.1.33"/>
    </reaction>
</comment>
<dbReference type="PROSITE" id="PS01244">
    <property type="entry name" value="ACONITASE_2"/>
    <property type="match status" value="1"/>
</dbReference>
<dbReference type="STRING" id="1797291.A2V47_05225"/>
<keyword evidence="3 9" id="KW-0028">Amino-acid biosynthesis</keyword>
<dbReference type="Proteomes" id="UP000177701">
    <property type="component" value="Unassembled WGS sequence"/>
</dbReference>
<feature type="binding site" evidence="9">
    <location>
        <position position="361"/>
    </location>
    <ligand>
        <name>[4Fe-4S] cluster</name>
        <dbReference type="ChEBI" id="CHEBI:49883"/>
    </ligand>
</feature>
<proteinExistence type="inferred from homology"/>
<dbReference type="InterPro" id="IPR050067">
    <property type="entry name" value="IPM_dehydratase_rel_enz"/>
</dbReference>
<dbReference type="InterPro" id="IPR015931">
    <property type="entry name" value="Acnase/IPM_dHydase_lsu_aba_1/3"/>
</dbReference>
<evidence type="ECO:0000256" key="4">
    <source>
        <dbReference type="ARBA" id="ARBA00022723"/>
    </source>
</evidence>
<dbReference type="PRINTS" id="PR00415">
    <property type="entry name" value="ACONITASE"/>
</dbReference>
<evidence type="ECO:0000256" key="9">
    <source>
        <dbReference type="HAMAP-Rule" id="MF_01027"/>
    </source>
</evidence>
<comment type="subunit">
    <text evidence="9">Heterodimer of LeuC and LeuD.</text>
</comment>
<keyword evidence="4 9" id="KW-0479">Metal-binding</keyword>
<dbReference type="GO" id="GO:0051539">
    <property type="term" value="F:4 iron, 4 sulfur cluster binding"/>
    <property type="evidence" value="ECO:0007669"/>
    <property type="project" value="UniProtKB-KW"/>
</dbReference>
<dbReference type="InterPro" id="IPR011826">
    <property type="entry name" value="HAcnase/IPMdehydase_lsu_prok"/>
</dbReference>
<dbReference type="NCBIfam" id="NF001614">
    <property type="entry name" value="PRK00402.1"/>
    <property type="match status" value="1"/>
</dbReference>
<dbReference type="InterPro" id="IPR036008">
    <property type="entry name" value="Aconitase_4Fe-4S_dom"/>
</dbReference>
<evidence type="ECO:0000256" key="6">
    <source>
        <dbReference type="ARBA" id="ARBA00023014"/>
    </source>
</evidence>
<evidence type="ECO:0000256" key="5">
    <source>
        <dbReference type="ARBA" id="ARBA00023004"/>
    </source>
</evidence>
<dbReference type="SUPFAM" id="SSF53732">
    <property type="entry name" value="Aconitase iron-sulfur domain"/>
    <property type="match status" value="1"/>
</dbReference>
<evidence type="ECO:0000259" key="10">
    <source>
        <dbReference type="Pfam" id="PF00330"/>
    </source>
</evidence>
<dbReference type="GO" id="GO:0003861">
    <property type="term" value="F:3-isopropylmalate dehydratase activity"/>
    <property type="evidence" value="ECO:0007669"/>
    <property type="project" value="UniProtKB-UniRule"/>
</dbReference>
<keyword evidence="1 9" id="KW-0432">Leucine biosynthesis</keyword>
<dbReference type="InterPro" id="IPR006251">
    <property type="entry name" value="Homoacnase/IPMdehydase_lsu"/>
</dbReference>